<dbReference type="EMBL" id="UOFL01000049">
    <property type="protein sequence ID" value="VAW73951.1"/>
    <property type="molecule type" value="Genomic_DNA"/>
</dbReference>
<evidence type="ECO:0000259" key="2">
    <source>
        <dbReference type="PROSITE" id="PS50851"/>
    </source>
</evidence>
<dbReference type="InterPro" id="IPR036061">
    <property type="entry name" value="CheW-like_dom_sf"/>
</dbReference>
<name>A0A3B0Y2K4_9ZZZZ</name>
<dbReference type="PANTHER" id="PTHR47233">
    <property type="entry name" value="CHEMOTAXIS PROTEIN CHEV"/>
    <property type="match status" value="1"/>
</dbReference>
<organism evidence="3">
    <name type="scientific">hydrothermal vent metagenome</name>
    <dbReference type="NCBI Taxonomy" id="652676"/>
    <lineage>
        <taxon>unclassified sequences</taxon>
        <taxon>metagenomes</taxon>
        <taxon>ecological metagenomes</taxon>
    </lineage>
</organism>
<dbReference type="PIRSF" id="PIRSF002867">
    <property type="entry name" value="CheV"/>
    <property type="match status" value="1"/>
</dbReference>
<dbReference type="GO" id="GO:0016740">
    <property type="term" value="F:transferase activity"/>
    <property type="evidence" value="ECO:0007669"/>
    <property type="project" value="UniProtKB-KW"/>
</dbReference>
<dbReference type="Gene3D" id="2.30.30.40">
    <property type="entry name" value="SH3 Domains"/>
    <property type="match status" value="1"/>
</dbReference>
<dbReference type="InterPro" id="IPR011006">
    <property type="entry name" value="CheY-like_superfamily"/>
</dbReference>
<dbReference type="AlphaFoldDB" id="A0A3B0Y2K4"/>
<dbReference type="SUPFAM" id="SSF50341">
    <property type="entry name" value="CheW-like"/>
    <property type="match status" value="1"/>
</dbReference>
<dbReference type="InterPro" id="IPR024181">
    <property type="entry name" value="Chemotax_regulator_CheV"/>
</dbReference>
<dbReference type="PROSITE" id="PS50851">
    <property type="entry name" value="CHEW"/>
    <property type="match status" value="1"/>
</dbReference>
<gene>
    <name evidence="3" type="ORF">MNBD_GAMMA12-3750</name>
</gene>
<dbReference type="PROSITE" id="PS50110">
    <property type="entry name" value="RESPONSE_REGULATORY"/>
    <property type="match status" value="1"/>
</dbReference>
<dbReference type="EC" id="2.7.3.-" evidence="3"/>
<dbReference type="Gene3D" id="2.40.50.180">
    <property type="entry name" value="CheA-289, Domain 4"/>
    <property type="match status" value="1"/>
</dbReference>
<dbReference type="InterPro" id="IPR002545">
    <property type="entry name" value="CheW-lke_dom"/>
</dbReference>
<dbReference type="CDD" id="cd19924">
    <property type="entry name" value="REC_CheV-like"/>
    <property type="match status" value="1"/>
</dbReference>
<dbReference type="SUPFAM" id="SSF52172">
    <property type="entry name" value="CheY-like"/>
    <property type="match status" value="1"/>
</dbReference>
<dbReference type="SMART" id="SM00448">
    <property type="entry name" value="REC"/>
    <property type="match status" value="1"/>
</dbReference>
<proteinExistence type="predicted"/>
<dbReference type="Pfam" id="PF01584">
    <property type="entry name" value="CheW"/>
    <property type="match status" value="1"/>
</dbReference>
<dbReference type="InterPro" id="IPR001789">
    <property type="entry name" value="Sig_transdc_resp-reg_receiver"/>
</dbReference>
<dbReference type="PANTHER" id="PTHR47233:SF3">
    <property type="entry name" value="CHEMOTAXIS PROTEIN CHEV"/>
    <property type="match status" value="1"/>
</dbReference>
<reference evidence="3" key="1">
    <citation type="submission" date="2018-06" db="EMBL/GenBank/DDBJ databases">
        <authorList>
            <person name="Zhirakovskaya E."/>
        </authorList>
    </citation>
    <scope>NUCLEOTIDE SEQUENCE</scope>
</reference>
<evidence type="ECO:0000313" key="3">
    <source>
        <dbReference type="EMBL" id="VAW73951.1"/>
    </source>
</evidence>
<dbReference type="Pfam" id="PF00072">
    <property type="entry name" value="Response_reg"/>
    <property type="match status" value="1"/>
</dbReference>
<dbReference type="GO" id="GO:0006935">
    <property type="term" value="P:chemotaxis"/>
    <property type="evidence" value="ECO:0007669"/>
    <property type="project" value="InterPro"/>
</dbReference>
<evidence type="ECO:0000259" key="1">
    <source>
        <dbReference type="PROSITE" id="PS50110"/>
    </source>
</evidence>
<feature type="domain" description="CheW-like" evidence="2">
    <location>
        <begin position="19"/>
        <end position="158"/>
    </location>
</feature>
<accession>A0A3B0Y2K4</accession>
<protein>
    <submittedName>
        <fullName evidence="3">Chemotaxis protein CheV</fullName>
        <ecNumber evidence="3">2.7.3.-</ecNumber>
    </submittedName>
</protein>
<dbReference type="GO" id="GO:0000160">
    <property type="term" value="P:phosphorelay signal transduction system"/>
    <property type="evidence" value="ECO:0007669"/>
    <property type="project" value="InterPro"/>
</dbReference>
<feature type="domain" description="Response regulatory" evidence="1">
    <location>
        <begin position="180"/>
        <end position="304"/>
    </location>
</feature>
<dbReference type="SMART" id="SM00260">
    <property type="entry name" value="CheW"/>
    <property type="match status" value="1"/>
</dbReference>
<dbReference type="Gene3D" id="3.40.50.2300">
    <property type="match status" value="1"/>
</dbReference>
<keyword evidence="3" id="KW-0808">Transferase</keyword>
<sequence>MASILDTVDQRTRLAGHNRLELLLFKLGQRQLFGINVFKVKEVIRRPSLTKIPGAHPAVCGVAHMRGQTISVVDLSMAVGKMPVAEDEDAFVIITEYNRKVQGFLVRSVDRIINVNWEKMHAPPKGSGNVSYLTAVTRIDEQLVEILDVEKIMAEIVGQTVEVSDKIKDDHEDDKTSSKKILIVDDSLIARKQIKRTLDQINIDSLMAQNGAEALRLLQSLAEDGGIDKHISLVISDVEMPEMDGYTLTTEIRGDPDLSHVYVMLHTSLSGVFNNAMVKKVGANKFIAKFNADELATGVFEALDDLNEL</sequence>